<protein>
    <recommendedName>
        <fullName evidence="3">GerMN domain-containing protein</fullName>
    </recommendedName>
</protein>
<dbReference type="InterPro" id="IPR019606">
    <property type="entry name" value="GerMN"/>
</dbReference>
<feature type="compositionally biased region" description="Low complexity" evidence="1">
    <location>
        <begin position="183"/>
        <end position="195"/>
    </location>
</feature>
<keyword evidence="2" id="KW-0732">Signal</keyword>
<name>A0A6P0GM01_9ACTN</name>
<proteinExistence type="predicted"/>
<comment type="caution">
    <text evidence="4">The sequence shown here is derived from an EMBL/GenBank/DDBJ whole genome shotgun (WGS) entry which is preliminary data.</text>
</comment>
<sequence>MTSPTRRLGCALALLVAISLVTGCGVRPQDRPEPVTTAAAPSTEPGDAGVPAGPQVTVFLVRGADLTPVQRRSTVATVATALEHLVEGPTRTEAATGIRTALAPEVVGVDQQLPDGVTTVSVTRGFAGLTGGNQLLAVAQVVWTLTELTTVTAVRFTVEGSPVEVPTDTGLTDRAVTREDYRSVAPAEPAPASSSPEDDVGPASSSPPR</sequence>
<evidence type="ECO:0000313" key="5">
    <source>
        <dbReference type="Proteomes" id="UP000471126"/>
    </source>
</evidence>
<dbReference type="PROSITE" id="PS51257">
    <property type="entry name" value="PROKAR_LIPOPROTEIN"/>
    <property type="match status" value="1"/>
</dbReference>
<dbReference type="Proteomes" id="UP000471126">
    <property type="component" value="Unassembled WGS sequence"/>
</dbReference>
<dbReference type="Pfam" id="PF10646">
    <property type="entry name" value="Germane"/>
    <property type="match status" value="1"/>
</dbReference>
<accession>A0A6P0GM01</accession>
<gene>
    <name evidence="4" type="ORF">GCU54_20085</name>
</gene>
<evidence type="ECO:0000259" key="3">
    <source>
        <dbReference type="SMART" id="SM00909"/>
    </source>
</evidence>
<dbReference type="RefSeq" id="WP_163478355.1">
    <property type="nucleotide sequence ID" value="NZ_JAAGWE010000037.1"/>
</dbReference>
<feature type="domain" description="GerMN" evidence="3">
    <location>
        <begin position="78"/>
        <end position="167"/>
    </location>
</feature>
<evidence type="ECO:0000313" key="4">
    <source>
        <dbReference type="EMBL" id="NEM08274.1"/>
    </source>
</evidence>
<dbReference type="EMBL" id="JAAGWE010000037">
    <property type="protein sequence ID" value="NEM08274.1"/>
    <property type="molecule type" value="Genomic_DNA"/>
</dbReference>
<organism evidence="4 5">
    <name type="scientific">Geodermatophilus normandii</name>
    <dbReference type="NCBI Taxonomy" id="1137989"/>
    <lineage>
        <taxon>Bacteria</taxon>
        <taxon>Bacillati</taxon>
        <taxon>Actinomycetota</taxon>
        <taxon>Actinomycetes</taxon>
        <taxon>Geodermatophilales</taxon>
        <taxon>Geodermatophilaceae</taxon>
        <taxon>Geodermatophilus</taxon>
    </lineage>
</organism>
<dbReference type="AlphaFoldDB" id="A0A6P0GM01"/>
<feature type="region of interest" description="Disordered" evidence="1">
    <location>
        <begin position="26"/>
        <end position="51"/>
    </location>
</feature>
<dbReference type="SMART" id="SM00909">
    <property type="entry name" value="Germane"/>
    <property type="match status" value="1"/>
</dbReference>
<feature type="region of interest" description="Disordered" evidence="1">
    <location>
        <begin position="165"/>
        <end position="209"/>
    </location>
</feature>
<feature type="signal peptide" evidence="2">
    <location>
        <begin position="1"/>
        <end position="23"/>
    </location>
</feature>
<evidence type="ECO:0000256" key="1">
    <source>
        <dbReference type="SAM" id="MobiDB-lite"/>
    </source>
</evidence>
<reference evidence="4 5" key="1">
    <citation type="submission" date="2019-12" db="EMBL/GenBank/DDBJ databases">
        <title>WGS of CPCC 203550 I12A-02606.</title>
        <authorList>
            <person name="Jiang Z."/>
        </authorList>
    </citation>
    <scope>NUCLEOTIDE SEQUENCE [LARGE SCALE GENOMIC DNA]</scope>
    <source>
        <strain evidence="4 5">I12A-02606</strain>
    </source>
</reference>
<feature type="chain" id="PRO_5038482259" description="GerMN domain-containing protein" evidence="2">
    <location>
        <begin position="24"/>
        <end position="209"/>
    </location>
</feature>
<evidence type="ECO:0000256" key="2">
    <source>
        <dbReference type="SAM" id="SignalP"/>
    </source>
</evidence>